<dbReference type="Pfam" id="PF13473">
    <property type="entry name" value="Cupredoxin_1"/>
    <property type="match status" value="1"/>
</dbReference>
<keyword evidence="4" id="KW-1185">Reference proteome</keyword>
<organism evidence="3 4">
    <name type="scientific">Desulfuribacillus stibiiarsenatis</name>
    <dbReference type="NCBI Taxonomy" id="1390249"/>
    <lineage>
        <taxon>Bacteria</taxon>
        <taxon>Bacillati</taxon>
        <taxon>Bacillota</taxon>
        <taxon>Desulfuribacillia</taxon>
        <taxon>Desulfuribacillales</taxon>
        <taxon>Desulfuribacillaceae</taxon>
        <taxon>Desulfuribacillus</taxon>
    </lineage>
</organism>
<dbReference type="SUPFAM" id="SSF49503">
    <property type="entry name" value="Cupredoxins"/>
    <property type="match status" value="1"/>
</dbReference>
<gene>
    <name evidence="3" type="ORF">BHU72_05485</name>
</gene>
<evidence type="ECO:0000313" key="3">
    <source>
        <dbReference type="EMBL" id="OEH85063.1"/>
    </source>
</evidence>
<comment type="caution">
    <text evidence="3">The sequence shown here is derived from an EMBL/GenBank/DDBJ whole genome shotgun (WGS) entry which is preliminary data.</text>
</comment>
<name>A0A1E5L4X4_9FIRM</name>
<dbReference type="STRING" id="1390249.BHU72_05485"/>
<evidence type="ECO:0000256" key="1">
    <source>
        <dbReference type="SAM" id="SignalP"/>
    </source>
</evidence>
<dbReference type="Gene3D" id="2.60.40.420">
    <property type="entry name" value="Cupredoxins - blue copper proteins"/>
    <property type="match status" value="1"/>
</dbReference>
<dbReference type="AlphaFoldDB" id="A0A1E5L4X4"/>
<proteinExistence type="predicted"/>
<dbReference type="RefSeq" id="WP_069702390.1">
    <property type="nucleotide sequence ID" value="NZ_MJAT01000033.1"/>
</dbReference>
<dbReference type="OrthoDB" id="9816061at2"/>
<dbReference type="Proteomes" id="UP000095255">
    <property type="component" value="Unassembled WGS sequence"/>
</dbReference>
<dbReference type="EMBL" id="MJAT01000033">
    <property type="protein sequence ID" value="OEH85063.1"/>
    <property type="molecule type" value="Genomic_DNA"/>
</dbReference>
<feature type="chain" id="PRO_5038359495" description="EfeO-type cupredoxin-like domain-containing protein" evidence="1">
    <location>
        <begin position="20"/>
        <end position="137"/>
    </location>
</feature>
<evidence type="ECO:0000313" key="4">
    <source>
        <dbReference type="Proteomes" id="UP000095255"/>
    </source>
</evidence>
<keyword evidence="1" id="KW-0732">Signal</keyword>
<accession>A0A1E5L4X4</accession>
<feature type="signal peptide" evidence="1">
    <location>
        <begin position="1"/>
        <end position="19"/>
    </location>
</feature>
<protein>
    <recommendedName>
        <fullName evidence="2">EfeO-type cupredoxin-like domain-containing protein</fullName>
    </recommendedName>
</protein>
<dbReference type="InterPro" id="IPR028096">
    <property type="entry name" value="EfeO_Cupredoxin"/>
</dbReference>
<reference evidence="3 4" key="1">
    <citation type="submission" date="2016-09" db="EMBL/GenBank/DDBJ databases">
        <title>Desulfuribacillus arsenicus sp. nov., an obligately anaerobic, dissimilatory arsenic- and antimonate-reducing bacterium isolated from anoxic sediments.</title>
        <authorList>
            <person name="Abin C.A."/>
            <person name="Hollibaugh J.T."/>
        </authorList>
    </citation>
    <scope>NUCLEOTIDE SEQUENCE [LARGE SCALE GENOMIC DNA]</scope>
    <source>
        <strain evidence="3 4">MLFW-2</strain>
    </source>
</reference>
<sequence length="137" mass="14706">MKKLLGIALVTVLSLSLVACGGNDAASSPTPAPVTNEIPPIPAGYEDARIINLDFTPQTIVPNSITLKAGEKVVFEIVNTDPDGEHNFLSKEIGLPEILVDGGQTVRSGWEVPNKPGTYEPLCTIHPWIKMTFVVEE</sequence>
<dbReference type="PROSITE" id="PS51257">
    <property type="entry name" value="PROKAR_LIPOPROTEIN"/>
    <property type="match status" value="1"/>
</dbReference>
<feature type="domain" description="EfeO-type cupredoxin-like" evidence="2">
    <location>
        <begin position="46"/>
        <end position="135"/>
    </location>
</feature>
<dbReference type="InterPro" id="IPR008972">
    <property type="entry name" value="Cupredoxin"/>
</dbReference>
<evidence type="ECO:0000259" key="2">
    <source>
        <dbReference type="Pfam" id="PF13473"/>
    </source>
</evidence>